<name>A0A1Y1U9M8_9TREE</name>
<dbReference type="RefSeq" id="XP_021868982.1">
    <property type="nucleotide sequence ID" value="XM_022011987.1"/>
</dbReference>
<evidence type="ECO:0000256" key="1">
    <source>
        <dbReference type="ARBA" id="ARBA00001096"/>
    </source>
</evidence>
<evidence type="ECO:0000256" key="3">
    <source>
        <dbReference type="ARBA" id="ARBA00012083"/>
    </source>
</evidence>
<comment type="similarity">
    <text evidence="2 5">Belongs to the glucose-6-phosphate 1-epimerase family.</text>
</comment>
<evidence type="ECO:0000256" key="6">
    <source>
        <dbReference type="PIRSR" id="PIRSR016020-1"/>
    </source>
</evidence>
<dbReference type="InterPro" id="IPR025532">
    <property type="entry name" value="G6P_1-epimerase"/>
</dbReference>
<reference evidence="8 9" key="1">
    <citation type="submission" date="2017-03" db="EMBL/GenBank/DDBJ databases">
        <title>Widespread Adenine N6-methylation of Active Genes in Fungi.</title>
        <authorList>
            <consortium name="DOE Joint Genome Institute"/>
            <person name="Mondo S.J."/>
            <person name="Dannebaum R.O."/>
            <person name="Kuo R.C."/>
            <person name="Louie K.B."/>
            <person name="Bewick A.J."/>
            <person name="Labutti K."/>
            <person name="Haridas S."/>
            <person name="Kuo A."/>
            <person name="Salamov A."/>
            <person name="Ahrendt S.R."/>
            <person name="Lau R."/>
            <person name="Bowen B.P."/>
            <person name="Lipzen A."/>
            <person name="Sullivan W."/>
            <person name="Andreopoulos W.B."/>
            <person name="Clum A."/>
            <person name="Lindquist E."/>
            <person name="Daum C."/>
            <person name="Northen T.R."/>
            <person name="Ramamoorthy G."/>
            <person name="Schmitz R.J."/>
            <person name="Gryganskyi A."/>
            <person name="Culley D."/>
            <person name="Magnuson J."/>
            <person name="James T.Y."/>
            <person name="O'Malley M.A."/>
            <person name="Stajich J.E."/>
            <person name="Spatafora J.W."/>
            <person name="Visel A."/>
            <person name="Grigoriev I.V."/>
        </authorList>
    </citation>
    <scope>NUCLEOTIDE SEQUENCE [LARGE SCALE GENOMIC DNA]</scope>
    <source>
        <strain evidence="8 9">NRRL Y-17943</strain>
    </source>
</reference>
<keyword evidence="4 5" id="KW-0413">Isomerase</keyword>
<comment type="function">
    <text evidence="5">Catalyzes the interconversion between the alpha and beta anomers from at least three hexose 6-phosphate sugars (Glc6P, Gal6P, and Man6P).</text>
</comment>
<dbReference type="Pfam" id="PF01263">
    <property type="entry name" value="Aldose_epim"/>
    <property type="match status" value="1"/>
</dbReference>
<dbReference type="InterPro" id="IPR008183">
    <property type="entry name" value="Aldose_1/G6P_1-epimerase"/>
</dbReference>
<evidence type="ECO:0000256" key="2">
    <source>
        <dbReference type="ARBA" id="ARBA00005866"/>
    </source>
</evidence>
<dbReference type="GO" id="GO:0005737">
    <property type="term" value="C:cytoplasm"/>
    <property type="evidence" value="ECO:0007669"/>
    <property type="project" value="TreeGrafter"/>
</dbReference>
<evidence type="ECO:0000256" key="7">
    <source>
        <dbReference type="PIRSR" id="PIRSR016020-2"/>
    </source>
</evidence>
<gene>
    <name evidence="8" type="ORF">BD324DRAFT_130539</name>
</gene>
<dbReference type="InParanoid" id="A0A1Y1U9M8"/>
<feature type="binding site" evidence="7">
    <location>
        <position position="85"/>
    </location>
    <ligand>
        <name>substrate</name>
    </ligand>
</feature>
<dbReference type="GO" id="GO:0005975">
    <property type="term" value="P:carbohydrate metabolic process"/>
    <property type="evidence" value="ECO:0007669"/>
    <property type="project" value="InterPro"/>
</dbReference>
<dbReference type="GeneID" id="33553795"/>
<dbReference type="STRING" id="4999.A0A1Y1U9M8"/>
<dbReference type="PANTHER" id="PTHR11122">
    <property type="entry name" value="APOSPORY-ASSOCIATED PROTEIN C-RELATED"/>
    <property type="match status" value="1"/>
</dbReference>
<feature type="binding site" evidence="7">
    <location>
        <position position="80"/>
    </location>
    <ligand>
        <name>substrate</name>
    </ligand>
</feature>
<feature type="binding site" evidence="7">
    <location>
        <position position="55"/>
    </location>
    <ligand>
        <name>substrate</name>
    </ligand>
</feature>
<feature type="active site" evidence="6">
    <location>
        <position position="153"/>
    </location>
</feature>
<accession>A0A1Y1U9M8</accession>
<evidence type="ECO:0000313" key="8">
    <source>
        <dbReference type="EMBL" id="ORX34740.1"/>
    </source>
</evidence>
<dbReference type="GO" id="GO:0047938">
    <property type="term" value="F:glucose-6-phosphate 1-epimerase activity"/>
    <property type="evidence" value="ECO:0007669"/>
    <property type="project" value="UniProtKB-UniRule"/>
</dbReference>
<comment type="caution">
    <text evidence="8">The sequence shown here is derived from an EMBL/GenBank/DDBJ whole genome shotgun (WGS) entry which is preliminary data.</text>
</comment>
<dbReference type="EMBL" id="NBSH01000013">
    <property type="protein sequence ID" value="ORX34740.1"/>
    <property type="molecule type" value="Genomic_DNA"/>
</dbReference>
<proteinExistence type="inferred from homology"/>
<evidence type="ECO:0000313" key="9">
    <source>
        <dbReference type="Proteomes" id="UP000193218"/>
    </source>
</evidence>
<dbReference type="PIRSF" id="PIRSF016020">
    <property type="entry name" value="PHexose_mutarotase"/>
    <property type="match status" value="1"/>
</dbReference>
<dbReference type="CDD" id="cd09020">
    <property type="entry name" value="D-hex-6-P-epi_like"/>
    <property type="match status" value="1"/>
</dbReference>
<dbReference type="InterPro" id="IPR011013">
    <property type="entry name" value="Gal_mutarotase_sf_dom"/>
</dbReference>
<dbReference type="EC" id="5.1.3.15" evidence="3 5"/>
<feature type="active site" evidence="6">
    <location>
        <position position="257"/>
    </location>
</feature>
<sequence length="282" mass="31655">MGVEQNGKTVVLKHDSGASVEVYLFGATVTSWKVDGEEKFFLSSKSSLDSSKPIRGGIPIVFPIFGAPPSSPPEYAALKQHGFARTADWSVDKVIMDRPEGVSVRFVAPPPPSEFKHSYKLAFVVTLAAHQLSTDLHIINEGKEEFQFQALLHNYLAVPDAKKLSVEGIDKGTRYKDKTQNFKELIWPGEPLTITQETDAVFQKLETQELKLDYGNGKGLNVRFRGFEDCTIWNPQEKGKTMADMEDGGWERYICIEPGFVREFKYLQPGEEFLGQQVLTIF</sequence>
<protein>
    <recommendedName>
        <fullName evidence="3 5">Glucose-6-phosphate 1-epimerase</fullName>
        <ecNumber evidence="3 5">5.1.3.15</ecNumber>
    </recommendedName>
</protein>
<evidence type="ECO:0000256" key="5">
    <source>
        <dbReference type="PIRNR" id="PIRNR016020"/>
    </source>
</evidence>
<dbReference type="InterPro" id="IPR014718">
    <property type="entry name" value="GH-type_carb-bd"/>
</dbReference>
<dbReference type="PANTHER" id="PTHR11122:SF13">
    <property type="entry name" value="GLUCOSE-6-PHOSPHATE 1-EPIMERASE"/>
    <property type="match status" value="1"/>
</dbReference>
<dbReference type="OrthoDB" id="1659429at2759"/>
<dbReference type="SUPFAM" id="SSF74650">
    <property type="entry name" value="Galactose mutarotase-like"/>
    <property type="match status" value="1"/>
</dbReference>
<comment type="catalytic activity">
    <reaction evidence="1">
        <text>alpha-D-glucose 6-phosphate = beta-D-glucose 6-phosphate</text>
        <dbReference type="Rhea" id="RHEA:16249"/>
        <dbReference type="ChEBI" id="CHEBI:58225"/>
        <dbReference type="ChEBI" id="CHEBI:58247"/>
        <dbReference type="EC" id="5.1.3.15"/>
    </reaction>
</comment>
<keyword evidence="9" id="KW-1185">Reference proteome</keyword>
<organism evidence="8 9">
    <name type="scientific">Kockovaella imperatae</name>
    <dbReference type="NCBI Taxonomy" id="4999"/>
    <lineage>
        <taxon>Eukaryota</taxon>
        <taxon>Fungi</taxon>
        <taxon>Dikarya</taxon>
        <taxon>Basidiomycota</taxon>
        <taxon>Agaricomycotina</taxon>
        <taxon>Tremellomycetes</taxon>
        <taxon>Tremellales</taxon>
        <taxon>Cuniculitremaceae</taxon>
        <taxon>Kockovaella</taxon>
    </lineage>
</organism>
<dbReference type="GO" id="GO:0030246">
    <property type="term" value="F:carbohydrate binding"/>
    <property type="evidence" value="ECO:0007669"/>
    <property type="project" value="UniProtKB-UniRule"/>
</dbReference>
<evidence type="ECO:0000256" key="4">
    <source>
        <dbReference type="ARBA" id="ARBA00023235"/>
    </source>
</evidence>
<dbReference type="Gene3D" id="2.70.98.10">
    <property type="match status" value="1"/>
</dbReference>
<dbReference type="Proteomes" id="UP000193218">
    <property type="component" value="Unassembled WGS sequence"/>
</dbReference>
<dbReference type="AlphaFoldDB" id="A0A1Y1U9M8"/>